<reference evidence="1 2" key="2">
    <citation type="journal article" date="2012" name="Proc. Natl. Acad. Sci. U.S.A.">
        <title>Gain and loss of multiple functionally related, horizontally transferred genes in the reduced genomes of two microsporidian parasites.</title>
        <authorList>
            <person name="Pombert J.-F."/>
            <person name="Selman M."/>
            <person name="Burki F."/>
            <person name="Bardell F.T."/>
            <person name="Farinelli L."/>
            <person name="Solter L.F."/>
            <person name="Whitman D.W."/>
            <person name="Weiss L.M."/>
            <person name="Corradi N."/>
            <person name="Keeling P.J."/>
        </authorList>
    </citation>
    <scope>NUCLEOTIDE SEQUENCE [LARGE SCALE GENOMIC DNA]</scope>
    <source>
        <strain evidence="1 2">ATCC 50506</strain>
    </source>
</reference>
<dbReference type="AlphaFoldDB" id="E0S920"/>
<protein>
    <submittedName>
        <fullName evidence="1">Uncharacterized protein</fullName>
    </submittedName>
</protein>
<dbReference type="GeneID" id="9698335"/>
<dbReference type="HOGENOM" id="CLU_1855257_0_0_1"/>
<accession>E0S920</accession>
<dbReference type="KEGG" id="ein:Eint_090070"/>
<name>E0S920_ENCIT</name>
<proteinExistence type="predicted"/>
<dbReference type="RefSeq" id="XP_003073497.1">
    <property type="nucleotide sequence ID" value="XM_003073451.1"/>
</dbReference>
<sequence length="138" mass="16138">MNQDMISKMVPFLSKKSILMLYGITRDPKYPVYIIRRYKARLNIIPTGKAAMLIQRAVDMERNDLVMEYLCHVPPGRMTRILLKLAENIEPEKTQHMISDLKKSNFCLMCSSNNRCEVIVARIENIVKNIRSYAYHCK</sequence>
<dbReference type="OrthoDB" id="2190384at2759"/>
<dbReference type="VEuPathDB" id="MicrosporidiaDB:Eint_090070"/>
<organism evidence="1 2">
    <name type="scientific">Encephalitozoon intestinalis (strain ATCC 50506)</name>
    <name type="common">Microsporidian parasite</name>
    <name type="synonym">Septata intestinalis</name>
    <dbReference type="NCBI Taxonomy" id="876142"/>
    <lineage>
        <taxon>Eukaryota</taxon>
        <taxon>Fungi</taxon>
        <taxon>Fungi incertae sedis</taxon>
        <taxon>Microsporidia</taxon>
        <taxon>Unikaryonidae</taxon>
        <taxon>Encephalitozoon</taxon>
    </lineage>
</organism>
<dbReference type="Proteomes" id="UP000002313">
    <property type="component" value="Chromosome IX"/>
</dbReference>
<dbReference type="EMBL" id="CP001950">
    <property type="protein sequence ID" value="ADM12137.1"/>
    <property type="molecule type" value="Genomic_DNA"/>
</dbReference>
<reference evidence="1 2" key="1">
    <citation type="journal article" date="2010" name="Nat. Commun.">
        <title>The complete sequence of the smallest known nuclear genome from the microsporidian Encephalitozoon intestinalis.</title>
        <authorList>
            <person name="Corradi N."/>
            <person name="Pombert J.-F."/>
            <person name="Farinelli L."/>
            <person name="Didier E.S."/>
            <person name="Keeling P.J."/>
        </authorList>
    </citation>
    <scope>NUCLEOTIDE SEQUENCE [LARGE SCALE GENOMIC DNA]</scope>
    <source>
        <strain evidence="1 2">ATCC 50506</strain>
    </source>
</reference>
<keyword evidence="2" id="KW-1185">Reference proteome</keyword>
<evidence type="ECO:0000313" key="2">
    <source>
        <dbReference type="Proteomes" id="UP000002313"/>
    </source>
</evidence>
<evidence type="ECO:0000313" key="1">
    <source>
        <dbReference type="EMBL" id="ADM12137.1"/>
    </source>
</evidence>
<gene>
    <name evidence="1" type="ORF">Eint_090070</name>
</gene>